<dbReference type="Gene3D" id="2.102.10.10">
    <property type="entry name" value="Rieske [2Fe-2S] iron-sulphur domain"/>
    <property type="match status" value="1"/>
</dbReference>
<keyword evidence="8" id="KW-0520">NAD</keyword>
<gene>
    <name evidence="10" type="ORF">NRP21_25615</name>
</gene>
<dbReference type="RefSeq" id="WP_257719081.1">
    <property type="nucleotide sequence ID" value="NZ_JANJOU010000034.1"/>
</dbReference>
<evidence type="ECO:0000256" key="4">
    <source>
        <dbReference type="ARBA" id="ARBA00022964"/>
    </source>
</evidence>
<protein>
    <submittedName>
        <fullName evidence="10">Aromatic ring-hydroxylating dioxygenase subunit alpha</fullName>
    </submittedName>
</protein>
<dbReference type="Pfam" id="PF00848">
    <property type="entry name" value="Ring_hydroxyl_A"/>
    <property type="match status" value="1"/>
</dbReference>
<dbReference type="GO" id="GO:0051213">
    <property type="term" value="F:dioxygenase activity"/>
    <property type="evidence" value="ECO:0007669"/>
    <property type="project" value="UniProtKB-KW"/>
</dbReference>
<evidence type="ECO:0000256" key="1">
    <source>
        <dbReference type="ARBA" id="ARBA00008751"/>
    </source>
</evidence>
<evidence type="ECO:0000256" key="3">
    <source>
        <dbReference type="ARBA" id="ARBA00022723"/>
    </source>
</evidence>
<dbReference type="SUPFAM" id="SSF55961">
    <property type="entry name" value="Bet v1-like"/>
    <property type="match status" value="1"/>
</dbReference>
<evidence type="ECO:0000256" key="6">
    <source>
        <dbReference type="ARBA" id="ARBA00023004"/>
    </source>
</evidence>
<organism evidence="10 11">
    <name type="scientific">Roseomonas populi</name>
    <dbReference type="NCBI Taxonomy" id="3121582"/>
    <lineage>
        <taxon>Bacteria</taxon>
        <taxon>Pseudomonadati</taxon>
        <taxon>Pseudomonadota</taxon>
        <taxon>Alphaproteobacteria</taxon>
        <taxon>Acetobacterales</taxon>
        <taxon>Roseomonadaceae</taxon>
        <taxon>Roseomonas</taxon>
    </lineage>
</organism>
<dbReference type="Proteomes" id="UP001524642">
    <property type="component" value="Unassembled WGS sequence"/>
</dbReference>
<proteinExistence type="inferred from homology"/>
<dbReference type="PROSITE" id="PS51296">
    <property type="entry name" value="RIESKE"/>
    <property type="match status" value="1"/>
</dbReference>
<dbReference type="InterPro" id="IPR015879">
    <property type="entry name" value="Ring_hydroxy_dOase_asu_C_dom"/>
</dbReference>
<evidence type="ECO:0000259" key="9">
    <source>
        <dbReference type="PROSITE" id="PS51296"/>
    </source>
</evidence>
<evidence type="ECO:0000256" key="5">
    <source>
        <dbReference type="ARBA" id="ARBA00023002"/>
    </source>
</evidence>
<evidence type="ECO:0000313" key="11">
    <source>
        <dbReference type="Proteomes" id="UP001524642"/>
    </source>
</evidence>
<dbReference type="Gene3D" id="3.90.380.10">
    <property type="entry name" value="Naphthalene 1,2-dioxygenase Alpha Subunit, Chain A, domain 1"/>
    <property type="match status" value="1"/>
</dbReference>
<dbReference type="PANTHER" id="PTHR43756">
    <property type="entry name" value="CHOLINE MONOOXYGENASE, CHLOROPLASTIC"/>
    <property type="match status" value="1"/>
</dbReference>
<evidence type="ECO:0000313" key="10">
    <source>
        <dbReference type="EMBL" id="MCR0985434.1"/>
    </source>
</evidence>
<reference evidence="10 11" key="1">
    <citation type="submission" date="2022-06" db="EMBL/GenBank/DDBJ databases">
        <title>Roseomonas CN29.</title>
        <authorList>
            <person name="Cheng Y."/>
            <person name="He X."/>
        </authorList>
    </citation>
    <scope>NUCLEOTIDE SEQUENCE [LARGE SCALE GENOMIC DNA]</scope>
    <source>
        <strain evidence="10 11">CN29</strain>
    </source>
</reference>
<dbReference type="PANTHER" id="PTHR43756:SF1">
    <property type="entry name" value="3-PHENYLPROPIONATE_CINNAMIC ACID DIOXYGENASE SUBUNIT ALPHA"/>
    <property type="match status" value="1"/>
</dbReference>
<keyword evidence="6" id="KW-0408">Iron</keyword>
<dbReference type="InterPro" id="IPR015881">
    <property type="entry name" value="ARHD_Rieske_2Fe_2S"/>
</dbReference>
<keyword evidence="2" id="KW-0001">2Fe-2S</keyword>
<keyword evidence="5" id="KW-0560">Oxidoreductase</keyword>
<dbReference type="InterPro" id="IPR036922">
    <property type="entry name" value="Rieske_2Fe-2S_sf"/>
</dbReference>
<evidence type="ECO:0000256" key="2">
    <source>
        <dbReference type="ARBA" id="ARBA00022714"/>
    </source>
</evidence>
<dbReference type="SUPFAM" id="SSF50022">
    <property type="entry name" value="ISP domain"/>
    <property type="match status" value="1"/>
</dbReference>
<dbReference type="InterPro" id="IPR017941">
    <property type="entry name" value="Rieske_2Fe-2S"/>
</dbReference>
<evidence type="ECO:0000256" key="8">
    <source>
        <dbReference type="ARBA" id="ARBA00023027"/>
    </source>
</evidence>
<dbReference type="PROSITE" id="PS00570">
    <property type="entry name" value="RING_HYDROXYL_ALPHA"/>
    <property type="match status" value="1"/>
</dbReference>
<comment type="similarity">
    <text evidence="1">Belongs to the bacterial ring-hydroxylating dioxygenase alpha subunit family.</text>
</comment>
<feature type="domain" description="Rieske" evidence="9">
    <location>
        <begin position="46"/>
        <end position="146"/>
    </location>
</feature>
<comment type="caution">
    <text evidence="10">The sequence shown here is derived from an EMBL/GenBank/DDBJ whole genome shotgun (WGS) entry which is preliminary data.</text>
</comment>
<evidence type="ECO:0000256" key="7">
    <source>
        <dbReference type="ARBA" id="ARBA00023014"/>
    </source>
</evidence>
<dbReference type="InterPro" id="IPR001663">
    <property type="entry name" value="Rng_hydr_dOase-A"/>
</dbReference>
<sequence>MSHHHRTAAELVDDRPADGVFRIHRDLFRDPAVFAQEMERVFEGTWNFVGLESQVAKPNDFFTTHIGRQPVLVTRDSDGLVHAFLNTCRHRGAVVCPFRKGRAKFHVCRYHGWAYDSAGRNTLVTDHATGQYPDAFDAEGHDLMPVARFGNYRGLLFASLSPDVPALEEHLGEARGMLDLVLDQSSTGWEFVPGPVNYTYDGNWKLQFENGLDFYHFASTHSSYMDVLAQRAKRNPPAVKAPPEPDPEEQGSFSFAHGHSVMWSIRNPPRGLRPLAFDRARLEEVRARVGEERAKWMLRQRNLTIFPNLQIIDIVSLQLRTWRPLAPDRTEMVSHCLAPIGEEAEARRLRIRQYEDFFNPTGLATSDDNVMYEYCQSGYAADADGWTQGYARGMGGAAAAPSLVSGIGIAPLAEARGPVTFGDETCFHAGYREWRRLMLRGAEA</sequence>
<name>A0ABT1XCJ7_9PROT</name>
<keyword evidence="4 10" id="KW-0223">Dioxygenase</keyword>
<keyword evidence="11" id="KW-1185">Reference proteome</keyword>
<dbReference type="EMBL" id="JANJOU010000034">
    <property type="protein sequence ID" value="MCR0985434.1"/>
    <property type="molecule type" value="Genomic_DNA"/>
</dbReference>
<accession>A0ABT1XCJ7</accession>
<dbReference type="Pfam" id="PF00355">
    <property type="entry name" value="Rieske"/>
    <property type="match status" value="1"/>
</dbReference>
<dbReference type="CDD" id="cd08879">
    <property type="entry name" value="RHO_alpha_C_AntDO-like"/>
    <property type="match status" value="1"/>
</dbReference>
<dbReference type="PRINTS" id="PR00090">
    <property type="entry name" value="RNGDIOXGNASE"/>
</dbReference>
<keyword evidence="7" id="KW-0411">Iron-sulfur</keyword>
<keyword evidence="3" id="KW-0479">Metal-binding</keyword>